<dbReference type="Proteomes" id="UP000229044">
    <property type="component" value="Unassembled WGS sequence"/>
</dbReference>
<dbReference type="Gene3D" id="3.30.420.40">
    <property type="match status" value="2"/>
</dbReference>
<reference evidence="1 2" key="1">
    <citation type="submission" date="2017-09" db="EMBL/GenBank/DDBJ databases">
        <title>The draft genome sequences of Marinobacter guineae M3B.</title>
        <authorList>
            <person name="Cao J."/>
        </authorList>
    </citation>
    <scope>NUCLEOTIDE SEQUENCE [LARGE SCALE GENOMIC DNA]</scope>
    <source>
        <strain evidence="1 2">M3B</strain>
    </source>
</reference>
<name>A0A2G1VA87_9GAMM</name>
<protein>
    <submittedName>
        <fullName evidence="1">Uncharacterized protein</fullName>
    </submittedName>
</protein>
<dbReference type="EMBL" id="NTFI01000013">
    <property type="protein sequence ID" value="PHQ23655.1"/>
    <property type="molecule type" value="Genomic_DNA"/>
</dbReference>
<evidence type="ECO:0000313" key="1">
    <source>
        <dbReference type="EMBL" id="PHQ23655.1"/>
    </source>
</evidence>
<organism evidence="1 2">
    <name type="scientific">Marinobacter guineae</name>
    <dbReference type="NCBI Taxonomy" id="432303"/>
    <lineage>
        <taxon>Bacteria</taxon>
        <taxon>Pseudomonadati</taxon>
        <taxon>Pseudomonadota</taxon>
        <taxon>Gammaproteobacteria</taxon>
        <taxon>Pseudomonadales</taxon>
        <taxon>Marinobacteraceae</taxon>
        <taxon>Marinobacter</taxon>
    </lineage>
</organism>
<dbReference type="Gene3D" id="3.90.640.10">
    <property type="entry name" value="Actin, Chain A, domain 4"/>
    <property type="match status" value="1"/>
</dbReference>
<dbReference type="SUPFAM" id="SSF53067">
    <property type="entry name" value="Actin-like ATPase domain"/>
    <property type="match status" value="1"/>
</dbReference>
<dbReference type="InterPro" id="IPR043129">
    <property type="entry name" value="ATPase_NBD"/>
</dbReference>
<dbReference type="OrthoDB" id="9807934at2"/>
<comment type="caution">
    <text evidence="1">The sequence shown here is derived from an EMBL/GenBank/DDBJ whole genome shotgun (WGS) entry which is preliminary data.</text>
</comment>
<dbReference type="CDD" id="cd10170">
    <property type="entry name" value="ASKHA_NBD_HSP70"/>
    <property type="match status" value="1"/>
</dbReference>
<sequence length="905" mass="102120">MAKTIEKTLWVEAVQPETIDGQKYIPTALCYTENSGLVFGSKAIARRDGGHVVNSEFKVALGEVVSGGSRANRREFEVDVGEPKNAYNLTKDYFDNVLKNVEDRFPRSESTNFKHPAKVIVAEPLSFQIEGYSSKWILNYRDNIRRILDRYEEVEFLPEPFAVFQYYRYGCRIPILQDATKHVAFIVDFGGGTFDACVIESTNKGDISLSGKSSRPLAADSVPIGGFFINREIASFLIKLNLEDGKKKEADRYISQYKRVLNGELKLEDLGKRNQCFIENYKKLEAAAEDFKIDLSSKVGNWRLDSDAYEKVIVDVPSDPFSNAEFVKDEFYAHQLRTVFVHEVWNKKLKKTVSNVLDRSHEALNDRIISVTLISGGSSNLKWLQELLVRDFADQLESAEPVPISHSFQEVVANGLAIECARRYYDTDSEFVAVTYNPIKLFLNPDNSGLVKDKRFKSIGEKIDMAQAKPADLVPSAQSLKHFFDSELQWKIKLNKPPKNHLDYYFSRPDSDDEFDSYNVEETRVITRDSKHFDSAVTVQIVIREDGTVTPKFIYKVGNPEFDTEENSVTGRAFHIDMTADAHEITAGDHFIGFDFGTSNSSLCVLDSNKIKVTTRRQQSPSWSGLSACISKLPFPVAFSIRKFLGTTHERDIPSTAREAFESCLAFMAYTAASEASLNSPIDKLMRGFQHRSMGPLKALLESSLKIIGNNANFSSGFSDLFNSENKIKLNRAIEDFTDHKHEKLGEQCADWQGHVELVVKVLSKSIENKLFGYSAECCAAPFSPDSYEGLFKVANDNAPFINSYTYTSEQNISDSFALLYDIARGEALCLSPFIFWFDRRHTSAPHGCFWLDKREGDLAIVKPCDEKTSMESRALHSSLSQVFDTLYEDGKLLSGPLAIDMRLK</sequence>
<accession>A0A2G1VA87</accession>
<dbReference type="RefSeq" id="WP_099620025.1">
    <property type="nucleotide sequence ID" value="NZ_KZ319345.1"/>
</dbReference>
<evidence type="ECO:0000313" key="2">
    <source>
        <dbReference type="Proteomes" id="UP000229044"/>
    </source>
</evidence>
<dbReference type="AlphaFoldDB" id="A0A2G1VA87"/>
<gene>
    <name evidence="1" type="ORF">CLH62_20470</name>
</gene>
<proteinExistence type="predicted"/>
<keyword evidence="2" id="KW-1185">Reference proteome</keyword>